<keyword evidence="2" id="KW-1185">Reference proteome</keyword>
<dbReference type="EMBL" id="CP108133">
    <property type="protein sequence ID" value="WTP54581.1"/>
    <property type="molecule type" value="Genomic_DNA"/>
</dbReference>
<reference evidence="1" key="1">
    <citation type="submission" date="2022-10" db="EMBL/GenBank/DDBJ databases">
        <title>The complete genomes of actinobacterial strains from the NBC collection.</title>
        <authorList>
            <person name="Joergensen T.S."/>
            <person name="Alvarez Arevalo M."/>
            <person name="Sterndorff E.B."/>
            <person name="Faurdal D."/>
            <person name="Vuksanovic O."/>
            <person name="Mourched A.-S."/>
            <person name="Charusanti P."/>
            <person name="Shaw S."/>
            <person name="Blin K."/>
            <person name="Weber T."/>
        </authorList>
    </citation>
    <scope>NUCLEOTIDE SEQUENCE</scope>
    <source>
        <strain evidence="1">NBC_00189</strain>
    </source>
</reference>
<evidence type="ECO:0000313" key="2">
    <source>
        <dbReference type="Proteomes" id="UP001432166"/>
    </source>
</evidence>
<organism evidence="1 2">
    <name type="scientific">Streptomyces tauricus</name>
    <dbReference type="NCBI Taxonomy" id="68274"/>
    <lineage>
        <taxon>Bacteria</taxon>
        <taxon>Bacillati</taxon>
        <taxon>Actinomycetota</taxon>
        <taxon>Actinomycetes</taxon>
        <taxon>Kitasatosporales</taxon>
        <taxon>Streptomycetaceae</taxon>
        <taxon>Streptomyces</taxon>
        <taxon>Streptomyces aurantiacus group</taxon>
    </lineage>
</organism>
<evidence type="ECO:0000313" key="1">
    <source>
        <dbReference type="EMBL" id="WTP54581.1"/>
    </source>
</evidence>
<protein>
    <submittedName>
        <fullName evidence="1">Uncharacterized protein</fullName>
    </submittedName>
</protein>
<proteinExistence type="predicted"/>
<accession>A0ABZ1JWA2</accession>
<name>A0ABZ1JWA2_9ACTN</name>
<gene>
    <name evidence="1" type="ORF">OG288_43500</name>
</gene>
<dbReference type="RefSeq" id="WP_328939876.1">
    <property type="nucleotide sequence ID" value="NZ_CP108133.1"/>
</dbReference>
<sequence>MGDGAGLLSAVYPARPPCEGRAARLEQENTYRIMLAGSVSGKQGKKCSKGFMWTVSKPGTQSKVVVQLDRTDTAHGVEFTFEKVTSSR</sequence>
<dbReference type="Proteomes" id="UP001432166">
    <property type="component" value="Chromosome"/>
</dbReference>